<gene>
    <name evidence="4" type="ORF">HPB48_000877</name>
</gene>
<keyword evidence="2" id="KW-0479">Metal-binding</keyword>
<proteinExistence type="predicted"/>
<evidence type="ECO:0000259" key="3">
    <source>
        <dbReference type="Pfam" id="PF13359"/>
    </source>
</evidence>
<dbReference type="EMBL" id="JABSTR010000008">
    <property type="protein sequence ID" value="KAH9377911.1"/>
    <property type="molecule type" value="Genomic_DNA"/>
</dbReference>
<name>A0A9J6GU92_HAELO</name>
<dbReference type="AlphaFoldDB" id="A0A9J6GU92"/>
<evidence type="ECO:0000313" key="5">
    <source>
        <dbReference type="Proteomes" id="UP000821853"/>
    </source>
</evidence>
<comment type="cofactor">
    <cofactor evidence="1">
        <name>a divalent metal cation</name>
        <dbReference type="ChEBI" id="CHEBI:60240"/>
    </cofactor>
</comment>
<evidence type="ECO:0000313" key="4">
    <source>
        <dbReference type="EMBL" id="KAH9377911.1"/>
    </source>
</evidence>
<feature type="domain" description="DDE Tnp4" evidence="3">
    <location>
        <begin position="82"/>
        <end position="169"/>
    </location>
</feature>
<comment type="caution">
    <text evidence="4">The sequence shown here is derived from an EMBL/GenBank/DDBJ whole genome shotgun (WGS) entry which is preliminary data.</text>
</comment>
<protein>
    <recommendedName>
        <fullName evidence="3">DDE Tnp4 domain-containing protein</fullName>
    </recommendedName>
</protein>
<sequence>MMRSHQVVPGCFVSKRGLINLSSITDSVFRRQFRFAKDDFATLCQALRIPKMVSSAQGVNIPGWEALCLYLTQGLNFVPGILFESDLYSKLERLVGEHHYAIYGDPAYPLRHLIIKPYGGSHLTREQQNFNSAMTTVRQAVEWVFEKAVSEFAFLDSKMDQKLLLQAVPKMYPSGSHFN</sequence>
<organism evidence="4 5">
    <name type="scientific">Haemaphysalis longicornis</name>
    <name type="common">Bush tick</name>
    <dbReference type="NCBI Taxonomy" id="44386"/>
    <lineage>
        <taxon>Eukaryota</taxon>
        <taxon>Metazoa</taxon>
        <taxon>Ecdysozoa</taxon>
        <taxon>Arthropoda</taxon>
        <taxon>Chelicerata</taxon>
        <taxon>Arachnida</taxon>
        <taxon>Acari</taxon>
        <taxon>Parasitiformes</taxon>
        <taxon>Ixodida</taxon>
        <taxon>Ixodoidea</taxon>
        <taxon>Ixodidae</taxon>
        <taxon>Haemaphysalinae</taxon>
        <taxon>Haemaphysalis</taxon>
    </lineage>
</organism>
<dbReference type="VEuPathDB" id="VectorBase:HLOH_046445"/>
<keyword evidence="5" id="KW-1185">Reference proteome</keyword>
<dbReference type="GO" id="GO:0046872">
    <property type="term" value="F:metal ion binding"/>
    <property type="evidence" value="ECO:0007669"/>
    <property type="project" value="UniProtKB-KW"/>
</dbReference>
<evidence type="ECO:0000256" key="2">
    <source>
        <dbReference type="ARBA" id="ARBA00022723"/>
    </source>
</evidence>
<dbReference type="InterPro" id="IPR027806">
    <property type="entry name" value="HARBI1_dom"/>
</dbReference>
<accession>A0A9J6GU92</accession>
<reference evidence="4 5" key="1">
    <citation type="journal article" date="2020" name="Cell">
        <title>Large-Scale Comparative Analyses of Tick Genomes Elucidate Their Genetic Diversity and Vector Capacities.</title>
        <authorList>
            <consortium name="Tick Genome and Microbiome Consortium (TIGMIC)"/>
            <person name="Jia N."/>
            <person name="Wang J."/>
            <person name="Shi W."/>
            <person name="Du L."/>
            <person name="Sun Y."/>
            <person name="Zhan W."/>
            <person name="Jiang J.F."/>
            <person name="Wang Q."/>
            <person name="Zhang B."/>
            <person name="Ji P."/>
            <person name="Bell-Sakyi L."/>
            <person name="Cui X.M."/>
            <person name="Yuan T.T."/>
            <person name="Jiang B.G."/>
            <person name="Yang W.F."/>
            <person name="Lam T.T."/>
            <person name="Chang Q.C."/>
            <person name="Ding S.J."/>
            <person name="Wang X.J."/>
            <person name="Zhu J.G."/>
            <person name="Ruan X.D."/>
            <person name="Zhao L."/>
            <person name="Wei J.T."/>
            <person name="Ye R.Z."/>
            <person name="Que T.C."/>
            <person name="Du C.H."/>
            <person name="Zhou Y.H."/>
            <person name="Cheng J.X."/>
            <person name="Dai P.F."/>
            <person name="Guo W.B."/>
            <person name="Han X.H."/>
            <person name="Huang E.J."/>
            <person name="Li L.F."/>
            <person name="Wei W."/>
            <person name="Gao Y.C."/>
            <person name="Liu J.Z."/>
            <person name="Shao H.Z."/>
            <person name="Wang X."/>
            <person name="Wang C.C."/>
            <person name="Yang T.C."/>
            <person name="Huo Q.B."/>
            <person name="Li W."/>
            <person name="Chen H.Y."/>
            <person name="Chen S.E."/>
            <person name="Zhou L.G."/>
            <person name="Ni X.B."/>
            <person name="Tian J.H."/>
            <person name="Sheng Y."/>
            <person name="Liu T."/>
            <person name="Pan Y.S."/>
            <person name="Xia L.Y."/>
            <person name="Li J."/>
            <person name="Zhao F."/>
            <person name="Cao W.C."/>
        </authorList>
    </citation>
    <scope>NUCLEOTIDE SEQUENCE [LARGE SCALE GENOMIC DNA]</scope>
    <source>
        <strain evidence="4">HaeL-2018</strain>
    </source>
</reference>
<dbReference type="OrthoDB" id="5978526at2759"/>
<evidence type="ECO:0000256" key="1">
    <source>
        <dbReference type="ARBA" id="ARBA00001968"/>
    </source>
</evidence>
<dbReference type="Proteomes" id="UP000821853">
    <property type="component" value="Unassembled WGS sequence"/>
</dbReference>
<dbReference type="Pfam" id="PF13359">
    <property type="entry name" value="DDE_Tnp_4"/>
    <property type="match status" value="1"/>
</dbReference>